<evidence type="ECO:0000256" key="1">
    <source>
        <dbReference type="SAM" id="MobiDB-lite"/>
    </source>
</evidence>
<evidence type="ECO:0000313" key="2">
    <source>
        <dbReference type="EMBL" id="KFM23670.1"/>
    </source>
</evidence>
<feature type="compositionally biased region" description="Low complexity" evidence="1">
    <location>
        <begin position="35"/>
        <end position="45"/>
    </location>
</feature>
<dbReference type="GeneID" id="23615277"/>
<reference evidence="2 3" key="1">
    <citation type="journal article" date="2014" name="BMC Genomics">
        <title>Oil accumulation mechanisms of the oleaginous microalga Chlorella protothecoides revealed through its genome, transcriptomes, and proteomes.</title>
        <authorList>
            <person name="Gao C."/>
            <person name="Wang Y."/>
            <person name="Shen Y."/>
            <person name="Yan D."/>
            <person name="He X."/>
            <person name="Dai J."/>
            <person name="Wu Q."/>
        </authorList>
    </citation>
    <scope>NUCLEOTIDE SEQUENCE [LARGE SCALE GENOMIC DNA]</scope>
    <source>
        <strain evidence="2 3">0710</strain>
    </source>
</reference>
<dbReference type="RefSeq" id="XP_011396544.1">
    <property type="nucleotide sequence ID" value="XM_011398242.1"/>
</dbReference>
<dbReference type="EMBL" id="KL662096">
    <property type="protein sequence ID" value="KFM23670.1"/>
    <property type="molecule type" value="Genomic_DNA"/>
</dbReference>
<protein>
    <submittedName>
        <fullName evidence="2">Uncharacterized protein</fullName>
    </submittedName>
</protein>
<sequence length="99" mass="10132">MGIGHAGHSPSSPHVMSRSATAGQAPTADGPGAATSPSQTSSSTPYPLPPTPHPSKERLTMNLAFSASCCATCLASTAEVYSREKVRLVMLTSSSTMLK</sequence>
<dbReference type="KEGG" id="apro:F751_3886"/>
<name>A0A087SD66_AUXPR</name>
<feature type="compositionally biased region" description="Polar residues" evidence="1">
    <location>
        <begin position="9"/>
        <end position="24"/>
    </location>
</feature>
<evidence type="ECO:0000313" key="3">
    <source>
        <dbReference type="Proteomes" id="UP000028924"/>
    </source>
</evidence>
<organism evidence="2 3">
    <name type="scientific">Auxenochlorella protothecoides</name>
    <name type="common">Green microalga</name>
    <name type="synonym">Chlorella protothecoides</name>
    <dbReference type="NCBI Taxonomy" id="3075"/>
    <lineage>
        <taxon>Eukaryota</taxon>
        <taxon>Viridiplantae</taxon>
        <taxon>Chlorophyta</taxon>
        <taxon>core chlorophytes</taxon>
        <taxon>Trebouxiophyceae</taxon>
        <taxon>Chlorellales</taxon>
        <taxon>Chlorellaceae</taxon>
        <taxon>Auxenochlorella</taxon>
    </lineage>
</organism>
<gene>
    <name evidence="2" type="ORF">F751_3886</name>
</gene>
<feature type="region of interest" description="Disordered" evidence="1">
    <location>
        <begin position="1"/>
        <end position="59"/>
    </location>
</feature>
<dbReference type="AlphaFoldDB" id="A0A087SD66"/>
<keyword evidence="3" id="KW-1185">Reference proteome</keyword>
<dbReference type="Proteomes" id="UP000028924">
    <property type="component" value="Unassembled WGS sequence"/>
</dbReference>
<proteinExistence type="predicted"/>
<accession>A0A087SD66</accession>